<dbReference type="HOGENOM" id="CLU_1265843_0_0_7"/>
<protein>
    <submittedName>
        <fullName evidence="2">Resolvase domain protein</fullName>
    </submittedName>
</protein>
<dbReference type="SMART" id="SM00857">
    <property type="entry name" value="Resolvase"/>
    <property type="match status" value="1"/>
</dbReference>
<dbReference type="KEGG" id="nsa:Nitsa_2081"/>
<dbReference type="STRING" id="749222.Nitsa_2081"/>
<evidence type="ECO:0000313" key="3">
    <source>
        <dbReference type="Proteomes" id="UP000008633"/>
    </source>
</evidence>
<keyword evidence="3" id="KW-1185">Reference proteome</keyword>
<dbReference type="InterPro" id="IPR036162">
    <property type="entry name" value="Resolvase-like_N_sf"/>
</dbReference>
<dbReference type="Proteomes" id="UP000008633">
    <property type="component" value="Chromosome"/>
</dbReference>
<dbReference type="AlphaFoldDB" id="E6X3A9"/>
<accession>E6X3A9</accession>
<dbReference type="eggNOG" id="COG1961">
    <property type="taxonomic scope" value="Bacteria"/>
</dbReference>
<dbReference type="SUPFAM" id="SSF53041">
    <property type="entry name" value="Resolvase-like"/>
    <property type="match status" value="1"/>
</dbReference>
<sequence length="218" mass="24664">MTVALIRQLSGDESLLQQRAAIMAYAEQRQLTLEKEMIEFERAGRPLKERKKFQDFLHSLQEGDQLVVAEIGVLGETVEEGIVVINCMLTHGITLHLVSPGLVVERQTGLATILPVLMRLDEQRQTREKDHRVGRPKGRRSASKFDVYLPQIMSGLKADKSVSALARELGVSRSSLKDYIESRRLKEILDDSWLEEAKKTHQMAEAEKPVMACTLKQD</sequence>
<evidence type="ECO:0000313" key="2">
    <source>
        <dbReference type="EMBL" id="ADV47322.1"/>
    </source>
</evidence>
<dbReference type="Gene3D" id="3.40.50.1390">
    <property type="entry name" value="Resolvase, N-terminal catalytic domain"/>
    <property type="match status" value="1"/>
</dbReference>
<gene>
    <name evidence="2" type="ordered locus">Nitsa_2081</name>
</gene>
<dbReference type="EMBL" id="CP002452">
    <property type="protein sequence ID" value="ADV47322.1"/>
    <property type="molecule type" value="Genomic_DNA"/>
</dbReference>
<dbReference type="RefSeq" id="WP_013555007.1">
    <property type="nucleotide sequence ID" value="NC_014935.1"/>
</dbReference>
<proteinExistence type="predicted"/>
<dbReference type="GO" id="GO:0000150">
    <property type="term" value="F:DNA strand exchange activity"/>
    <property type="evidence" value="ECO:0007669"/>
    <property type="project" value="InterPro"/>
</dbReference>
<dbReference type="Pfam" id="PF00239">
    <property type="entry name" value="Resolvase"/>
    <property type="match status" value="1"/>
</dbReference>
<dbReference type="OrthoDB" id="5338832at2"/>
<feature type="domain" description="Resolvase/invertase-type recombinase catalytic" evidence="1">
    <location>
        <begin position="2"/>
        <end position="140"/>
    </location>
</feature>
<evidence type="ECO:0000259" key="1">
    <source>
        <dbReference type="SMART" id="SM00857"/>
    </source>
</evidence>
<reference evidence="3" key="2">
    <citation type="submission" date="2011-01" db="EMBL/GenBank/DDBJ databases">
        <title>The complete genome of Nitratifractor salsuginis DSM 16511.</title>
        <authorList>
            <consortium name="US DOE Joint Genome Institute (JGI-PGF)"/>
            <person name="Lucas S."/>
            <person name="Copeland A."/>
            <person name="Lapidus A."/>
            <person name="Bruce D."/>
            <person name="Goodwin L."/>
            <person name="Pitluck S."/>
            <person name="Kyrpides N."/>
            <person name="Mavromatis K."/>
            <person name="Ivanova N."/>
            <person name="Mikhailova N."/>
            <person name="Zeytun A."/>
            <person name="Detter J.C."/>
            <person name="Tapia R."/>
            <person name="Han C."/>
            <person name="Land M."/>
            <person name="Hauser L."/>
            <person name="Markowitz V."/>
            <person name="Cheng J.-F."/>
            <person name="Hugenholtz P."/>
            <person name="Woyke T."/>
            <person name="Wu D."/>
            <person name="Tindall B."/>
            <person name="Schuetze A."/>
            <person name="Brambilla E."/>
            <person name="Klenk H.-P."/>
            <person name="Eisen J.A."/>
        </authorList>
    </citation>
    <scope>NUCLEOTIDE SEQUENCE [LARGE SCALE GENOMIC DNA]</scope>
    <source>
        <strain evidence="3">DSM 16511 / JCM 12458 / E9I37-1</strain>
    </source>
</reference>
<name>E6X3A9_NITSE</name>
<dbReference type="GO" id="GO:0003677">
    <property type="term" value="F:DNA binding"/>
    <property type="evidence" value="ECO:0007669"/>
    <property type="project" value="InterPro"/>
</dbReference>
<organism evidence="2 3">
    <name type="scientific">Nitratifractor salsuginis (strain DSM 16511 / JCM 12458 / E9I37-1)</name>
    <dbReference type="NCBI Taxonomy" id="749222"/>
    <lineage>
        <taxon>Bacteria</taxon>
        <taxon>Pseudomonadati</taxon>
        <taxon>Campylobacterota</taxon>
        <taxon>Epsilonproteobacteria</taxon>
        <taxon>Campylobacterales</taxon>
        <taxon>Sulfurovaceae</taxon>
        <taxon>Nitratifractor</taxon>
    </lineage>
</organism>
<dbReference type="InterPro" id="IPR006119">
    <property type="entry name" value="Resolv_N"/>
</dbReference>
<reference evidence="2 3" key="1">
    <citation type="journal article" date="2011" name="Stand. Genomic Sci.">
        <title>Complete genome sequence of Nitratifractor salsuginis type strain (E9I37-1).</title>
        <authorList>
            <person name="Anderson I."/>
            <person name="Sikorski J."/>
            <person name="Zeytun A."/>
            <person name="Nolan M."/>
            <person name="Lapidus A."/>
            <person name="Lucas S."/>
            <person name="Hammon N."/>
            <person name="Deshpande S."/>
            <person name="Cheng J.F."/>
            <person name="Tapia R."/>
            <person name="Han C."/>
            <person name="Goodwin L."/>
            <person name="Pitluck S."/>
            <person name="Liolios K."/>
            <person name="Pagani I."/>
            <person name="Ivanova N."/>
            <person name="Huntemann M."/>
            <person name="Mavromatis K."/>
            <person name="Ovchinikova G."/>
            <person name="Pati A."/>
            <person name="Chen A."/>
            <person name="Palaniappan K."/>
            <person name="Land M."/>
            <person name="Hauser L."/>
            <person name="Brambilla E.M."/>
            <person name="Ngatchou-Djao O.D."/>
            <person name="Rohde M."/>
            <person name="Tindall B.J."/>
            <person name="Goker M."/>
            <person name="Detter J.C."/>
            <person name="Woyke T."/>
            <person name="Bristow J."/>
            <person name="Eisen J.A."/>
            <person name="Markowitz V."/>
            <person name="Hugenholtz P."/>
            <person name="Klenk H.P."/>
            <person name="Kyrpides N.C."/>
        </authorList>
    </citation>
    <scope>NUCLEOTIDE SEQUENCE [LARGE SCALE GENOMIC DNA]</scope>
    <source>
        <strain evidence="3">DSM 16511 / JCM 12458 / E9I37-1</strain>
    </source>
</reference>